<dbReference type="InterPro" id="IPR015500">
    <property type="entry name" value="Peptidase_S8_subtilisin-rel"/>
</dbReference>
<dbReference type="InterPro" id="IPR036852">
    <property type="entry name" value="Peptidase_S8/S53_dom_sf"/>
</dbReference>
<comment type="similarity">
    <text evidence="1 5">Belongs to the peptidase S8 family.</text>
</comment>
<organism evidence="7 8">
    <name type="scientific">Clostridium weizhouense</name>
    <dbReference type="NCBI Taxonomy" id="2859781"/>
    <lineage>
        <taxon>Bacteria</taxon>
        <taxon>Bacillati</taxon>
        <taxon>Bacillota</taxon>
        <taxon>Clostridia</taxon>
        <taxon>Eubacteriales</taxon>
        <taxon>Clostridiaceae</taxon>
        <taxon>Clostridium</taxon>
    </lineage>
</organism>
<dbReference type="Gene3D" id="2.60.120.1290">
    <property type="match status" value="1"/>
</dbReference>
<dbReference type="PRINTS" id="PR00723">
    <property type="entry name" value="SUBTILISIN"/>
</dbReference>
<feature type="active site" description="Charge relay system" evidence="5">
    <location>
        <position position="108"/>
    </location>
</feature>
<dbReference type="PIRSF" id="PIRSF037894">
    <property type="entry name" value="Subtilisin_rel_CspABC"/>
    <property type="match status" value="1"/>
</dbReference>
<proteinExistence type="inferred from homology"/>
<feature type="domain" description="Peptidase S8/S53" evidence="6">
    <location>
        <begin position="99"/>
        <end position="307"/>
    </location>
</feature>
<protein>
    <submittedName>
        <fullName evidence="7">S8 family peptidase</fullName>
    </submittedName>
</protein>
<dbReference type="InterPro" id="IPR023827">
    <property type="entry name" value="Peptidase_S8_Asp-AS"/>
</dbReference>
<feature type="active site" description="Charge relay system" evidence="5">
    <location>
        <position position="179"/>
    </location>
</feature>
<gene>
    <name evidence="7" type="ORF">KYD98_10635</name>
</gene>
<dbReference type="PANTHER" id="PTHR43806">
    <property type="entry name" value="PEPTIDASE S8"/>
    <property type="match status" value="1"/>
</dbReference>
<keyword evidence="4 5" id="KW-0720">Serine protease</keyword>
<evidence type="ECO:0000313" key="7">
    <source>
        <dbReference type="EMBL" id="MBW6410551.1"/>
    </source>
</evidence>
<feature type="active site" description="Charge relay system" evidence="5">
    <location>
        <position position="502"/>
    </location>
</feature>
<dbReference type="PANTHER" id="PTHR43806:SF11">
    <property type="entry name" value="CEREVISIN-RELATED"/>
    <property type="match status" value="1"/>
</dbReference>
<evidence type="ECO:0000256" key="3">
    <source>
        <dbReference type="ARBA" id="ARBA00022801"/>
    </source>
</evidence>
<accession>A0ABS7ASD2</accession>
<feature type="domain" description="Peptidase S8/S53" evidence="6">
    <location>
        <begin position="437"/>
        <end position="557"/>
    </location>
</feature>
<keyword evidence="3 5" id="KW-0378">Hydrolase</keyword>
<dbReference type="InterPro" id="IPR034045">
    <property type="entry name" value="Pep_S8_CspA-like"/>
</dbReference>
<evidence type="ECO:0000313" key="8">
    <source>
        <dbReference type="Proteomes" id="UP001519921"/>
    </source>
</evidence>
<dbReference type="SUPFAM" id="SSF52743">
    <property type="entry name" value="Subtilisin-like"/>
    <property type="match status" value="1"/>
</dbReference>
<dbReference type="InterPro" id="IPR000209">
    <property type="entry name" value="Peptidase_S8/S53_dom"/>
</dbReference>
<evidence type="ECO:0000256" key="5">
    <source>
        <dbReference type="PROSITE-ProRule" id="PRU01240"/>
    </source>
</evidence>
<dbReference type="PROSITE" id="PS51892">
    <property type="entry name" value="SUBTILASE"/>
    <property type="match status" value="1"/>
</dbReference>
<evidence type="ECO:0000256" key="4">
    <source>
        <dbReference type="ARBA" id="ARBA00022825"/>
    </source>
</evidence>
<dbReference type="Gene3D" id="3.40.50.200">
    <property type="entry name" value="Peptidase S8/S53 domain"/>
    <property type="match status" value="1"/>
</dbReference>
<evidence type="ECO:0000259" key="6">
    <source>
        <dbReference type="Pfam" id="PF00082"/>
    </source>
</evidence>
<dbReference type="RefSeq" id="WP_219779981.1">
    <property type="nucleotide sequence ID" value="NZ_JAHXPT010000008.1"/>
</dbReference>
<dbReference type="PROSITE" id="PS00136">
    <property type="entry name" value="SUBTILASE_ASP"/>
    <property type="match status" value="1"/>
</dbReference>
<dbReference type="Proteomes" id="UP001519921">
    <property type="component" value="Unassembled WGS sequence"/>
</dbReference>
<evidence type="ECO:0000256" key="2">
    <source>
        <dbReference type="ARBA" id="ARBA00022670"/>
    </source>
</evidence>
<dbReference type="Pfam" id="PF00082">
    <property type="entry name" value="Peptidase_S8"/>
    <property type="match status" value="2"/>
</dbReference>
<name>A0ABS7ASD2_9CLOT</name>
<evidence type="ECO:0000256" key="1">
    <source>
        <dbReference type="ARBA" id="ARBA00011073"/>
    </source>
</evidence>
<dbReference type="InterPro" id="IPR017310">
    <property type="entry name" value="Pept_S8A_subtilisin_clostridia"/>
</dbReference>
<reference evidence="7 8" key="1">
    <citation type="submission" date="2021-07" db="EMBL/GenBank/DDBJ databases">
        <title>Clostridium weizhouense sp. nov., an anaerobic bacterium isolated from activated sludge of Petroleum wastewater.</title>
        <authorList>
            <person name="Li Q."/>
        </authorList>
    </citation>
    <scope>NUCLEOTIDE SEQUENCE [LARGE SCALE GENOMIC DNA]</scope>
    <source>
        <strain evidence="7 8">YB-6</strain>
    </source>
</reference>
<keyword evidence="8" id="KW-1185">Reference proteome</keyword>
<dbReference type="CDD" id="cd07478">
    <property type="entry name" value="Peptidases_S8_CspA-like"/>
    <property type="match status" value="1"/>
</dbReference>
<sequence>MNSSECNLYYLEDHPNFLVEYRGNFKEQIDKVSYACGDIITKTIGIIAVPYKYLNQIIIDVPAIVFIDFRSFFILQNISPIEVGNVIEVKSNPYIQLTGKGVLIGIVDTGIDYLNQEFIREDGTSRIVNIWDQTIQNLNDKTLYIGTVYTNKEINDAINAYKNNQDPYQIVPSKDEIGHGTEMAGIMGARGYSNEVQGIANDCEFVVVKLFESSNFKKRLRENGVKDTPVYNSSEVLTAIEYLKNTALKLNKPMVIYLGVGSTEGSHDGNNLISRYLTSIASVRGLALVAGVGNEGAADGHASGYVKNIGDTKKVELNIPKEMKYFSFLIWVQKPSRMSLNVISPIGEESGFIQSKRNRTSNIDFILSKTNMIVSYHSPDQFTGHQVIELTFLDIKPGIWQFVLRGEYITQGRYDIWLPPESTLPKNTRFLTPDPFSTLTIPSTARKVVTVSYHGIIDESLVATSGRGFNTNNLINPDISTVGINILTTKNLGGTTVVSGSSAATSIVAGVCALLLQWGIVDGNDTTMYSTKLRSYLMYGANRKPIYKFPNKELGYGTLNLLKTFNVMSRKYRKNNFIEYYVGNLFIRLSEEVHFNYGK</sequence>
<dbReference type="EMBL" id="JAHXPT010000008">
    <property type="protein sequence ID" value="MBW6410551.1"/>
    <property type="molecule type" value="Genomic_DNA"/>
</dbReference>
<dbReference type="InterPro" id="IPR050131">
    <property type="entry name" value="Peptidase_S8_subtilisin-like"/>
</dbReference>
<keyword evidence="2 5" id="KW-0645">Protease</keyword>
<comment type="caution">
    <text evidence="7">The sequence shown here is derived from an EMBL/GenBank/DDBJ whole genome shotgun (WGS) entry which is preliminary data.</text>
</comment>